<dbReference type="InterPro" id="IPR032808">
    <property type="entry name" value="DoxX"/>
</dbReference>
<evidence type="ECO:0000256" key="3">
    <source>
        <dbReference type="ARBA" id="ARBA00022475"/>
    </source>
</evidence>
<evidence type="ECO:0000313" key="8">
    <source>
        <dbReference type="EMBL" id="TCK05835.1"/>
    </source>
</evidence>
<evidence type="ECO:0000256" key="7">
    <source>
        <dbReference type="SAM" id="Phobius"/>
    </source>
</evidence>
<dbReference type="RefSeq" id="WP_132293347.1">
    <property type="nucleotide sequence ID" value="NZ_SMFU01000009.1"/>
</dbReference>
<keyword evidence="5 7" id="KW-1133">Transmembrane helix</keyword>
<keyword evidence="4 7" id="KW-0812">Transmembrane</keyword>
<keyword evidence="6 7" id="KW-0472">Membrane</keyword>
<keyword evidence="3" id="KW-1003">Cell membrane</keyword>
<evidence type="ECO:0000313" key="9">
    <source>
        <dbReference type="Proteomes" id="UP000294546"/>
    </source>
</evidence>
<comment type="subcellular location">
    <subcellularLocation>
        <location evidence="1">Cell membrane</location>
        <topology evidence="1">Multi-pass membrane protein</topology>
    </subcellularLocation>
</comment>
<proteinExistence type="inferred from homology"/>
<evidence type="ECO:0000256" key="6">
    <source>
        <dbReference type="ARBA" id="ARBA00023136"/>
    </source>
</evidence>
<dbReference type="Proteomes" id="UP000294546">
    <property type="component" value="Unassembled WGS sequence"/>
</dbReference>
<feature type="transmembrane region" description="Helical" evidence="7">
    <location>
        <begin position="112"/>
        <end position="132"/>
    </location>
</feature>
<accession>A0A4R1GGL9</accession>
<feature type="transmembrane region" description="Helical" evidence="7">
    <location>
        <begin position="138"/>
        <end position="160"/>
    </location>
</feature>
<evidence type="ECO:0000256" key="5">
    <source>
        <dbReference type="ARBA" id="ARBA00022989"/>
    </source>
</evidence>
<dbReference type="GO" id="GO:0005886">
    <property type="term" value="C:plasma membrane"/>
    <property type="evidence" value="ECO:0007669"/>
    <property type="project" value="UniProtKB-SubCell"/>
</dbReference>
<name>A0A4R1GGL9_9GAMM</name>
<organism evidence="8 9">
    <name type="scientific">Marinobacterium mangrovicola</name>
    <dbReference type="NCBI Taxonomy" id="1476959"/>
    <lineage>
        <taxon>Bacteria</taxon>
        <taxon>Pseudomonadati</taxon>
        <taxon>Pseudomonadota</taxon>
        <taxon>Gammaproteobacteria</taxon>
        <taxon>Oceanospirillales</taxon>
        <taxon>Oceanospirillaceae</taxon>
        <taxon>Marinobacterium</taxon>
    </lineage>
</organism>
<protein>
    <submittedName>
        <fullName evidence="8">Putative oxidoreductase</fullName>
    </submittedName>
</protein>
<evidence type="ECO:0000256" key="2">
    <source>
        <dbReference type="ARBA" id="ARBA00006679"/>
    </source>
</evidence>
<keyword evidence="9" id="KW-1185">Reference proteome</keyword>
<dbReference type="OrthoDB" id="121744at2"/>
<dbReference type="InterPro" id="IPR051907">
    <property type="entry name" value="DoxX-like_oxidoreductase"/>
</dbReference>
<comment type="caution">
    <text evidence="8">The sequence shown here is derived from an EMBL/GenBank/DDBJ whole genome shotgun (WGS) entry which is preliminary data.</text>
</comment>
<reference evidence="8 9" key="1">
    <citation type="submission" date="2019-03" db="EMBL/GenBank/DDBJ databases">
        <title>Genomic Encyclopedia of Archaeal and Bacterial Type Strains, Phase II (KMG-II): from individual species to whole genera.</title>
        <authorList>
            <person name="Goeker M."/>
        </authorList>
    </citation>
    <scope>NUCLEOTIDE SEQUENCE [LARGE SCALE GENOMIC DNA]</scope>
    <source>
        <strain evidence="8 9">DSM 27697</strain>
    </source>
</reference>
<comment type="similarity">
    <text evidence="2">Belongs to the DoxX family.</text>
</comment>
<evidence type="ECO:0000256" key="1">
    <source>
        <dbReference type="ARBA" id="ARBA00004651"/>
    </source>
</evidence>
<sequence length="169" mass="18450">MNSSASNSLIGLICKANTLLGRIPENLVQLLARFSLAAIFWISGQTKVEGFALNIIDGTVELGWPRFAGSTLYLFREEYALPLIPVELAATLATTAEHLFPVLLLLGLATRFSALALLIMTLTIQLFVYPGAYPTHGIWATGLLFLMMRGAGTLSVDYWLKRRCGDCSP</sequence>
<dbReference type="PANTHER" id="PTHR33452:SF1">
    <property type="entry name" value="INNER MEMBRANE PROTEIN YPHA-RELATED"/>
    <property type="match status" value="1"/>
</dbReference>
<dbReference type="EMBL" id="SMFU01000009">
    <property type="protein sequence ID" value="TCK05835.1"/>
    <property type="molecule type" value="Genomic_DNA"/>
</dbReference>
<dbReference type="Pfam" id="PF07681">
    <property type="entry name" value="DoxX"/>
    <property type="match status" value="1"/>
</dbReference>
<evidence type="ECO:0000256" key="4">
    <source>
        <dbReference type="ARBA" id="ARBA00022692"/>
    </source>
</evidence>
<gene>
    <name evidence="8" type="ORF">CLV83_2768</name>
</gene>
<dbReference type="PANTHER" id="PTHR33452">
    <property type="entry name" value="OXIDOREDUCTASE CATD-RELATED"/>
    <property type="match status" value="1"/>
</dbReference>
<dbReference type="AlphaFoldDB" id="A0A4R1GGL9"/>